<evidence type="ECO:0000256" key="2">
    <source>
        <dbReference type="ARBA" id="ARBA00022737"/>
    </source>
</evidence>
<evidence type="ECO:0000313" key="7">
    <source>
        <dbReference type="Proteomes" id="UP000494163"/>
    </source>
</evidence>
<keyword evidence="4" id="KW-0809">Transit peptide</keyword>
<accession>A0A0M4EM97</accession>
<gene>
    <name evidence="6" type="ORF">Dbus_chr3Rg326</name>
</gene>
<dbReference type="OrthoDB" id="331699at2759"/>
<comment type="similarity">
    <text evidence="1">Belongs to the acyl coenzyme A hydrolase family.</text>
</comment>
<dbReference type="STRING" id="30019.A0A0M4EM97"/>
<evidence type="ECO:0000259" key="5">
    <source>
        <dbReference type="PROSITE" id="PS51770"/>
    </source>
</evidence>
<dbReference type="OMA" id="REMLWYI"/>
<sequence>VKEKIRERIGLEYGYRAVPKSREHLLKHQPKPEELPARSMVDSYTTATLALSTDVMFRERYINHLNRVRLGRLIEELDMFAVWLCHRHITVPQLPEGVALPYSFVTLLVDKVEFSNIKYLKANQDIAFSGFVSWTGKSSMELIIYVRQHKATNQFIDITKAIFLMVARNATNTGPAPVNPLKPANEKEQEIWQEADARQKQRRKDQADTVFTSRPQEHEYAIMYGLLQRTTPADSFDLNVRQLPPKCRWMSDSQRSTNILPFPESRNAQNTIFGGYIMRQAVEISFIMASIYVNGWPLLKCISDISFMKPVMVQSIVEMTAHVVYTSHNYIQIMTVARLWNYVEGTSDITNVFYLTYRADKTVDEVLPGSYREMLWYIHGRRKFLAALNLQPQFPLSPENIDASQGNKQHN</sequence>
<dbReference type="EMBL" id="CP012526">
    <property type="protein sequence ID" value="ALC45576.1"/>
    <property type="molecule type" value="Genomic_DNA"/>
</dbReference>
<dbReference type="PANTHER" id="PTHR12655:SF0">
    <property type="entry name" value="ACYL-COENZYME A THIOESTERASE 9, MITOCHONDRIAL"/>
    <property type="match status" value="1"/>
</dbReference>
<dbReference type="GO" id="GO:0006637">
    <property type="term" value="P:acyl-CoA metabolic process"/>
    <property type="evidence" value="ECO:0007669"/>
    <property type="project" value="TreeGrafter"/>
</dbReference>
<dbReference type="InterPro" id="IPR033120">
    <property type="entry name" value="HOTDOG_ACOT"/>
</dbReference>
<dbReference type="PROSITE" id="PS51770">
    <property type="entry name" value="HOTDOG_ACOT"/>
    <property type="match status" value="2"/>
</dbReference>
<evidence type="ECO:0000256" key="1">
    <source>
        <dbReference type="ARBA" id="ARBA00010458"/>
    </source>
</evidence>
<dbReference type="Proteomes" id="UP000494163">
    <property type="component" value="Chromosome 3R"/>
</dbReference>
<feature type="non-terminal residue" evidence="6">
    <location>
        <position position="1"/>
    </location>
</feature>
<proteinExistence type="inferred from homology"/>
<dbReference type="CDD" id="cd03442">
    <property type="entry name" value="BFIT_BACH"/>
    <property type="match status" value="2"/>
</dbReference>
<dbReference type="Gene3D" id="3.10.129.10">
    <property type="entry name" value="Hotdog Thioesterase"/>
    <property type="match status" value="2"/>
</dbReference>
<feature type="domain" description="HotDog ACOT-type" evidence="5">
    <location>
        <begin position="46"/>
        <end position="171"/>
    </location>
</feature>
<evidence type="ECO:0000313" key="6">
    <source>
        <dbReference type="EMBL" id="ALC45576.1"/>
    </source>
</evidence>
<dbReference type="GO" id="GO:0005739">
    <property type="term" value="C:mitochondrion"/>
    <property type="evidence" value="ECO:0007669"/>
    <property type="project" value="TreeGrafter"/>
</dbReference>
<keyword evidence="2" id="KW-0677">Repeat</keyword>
<dbReference type="AlphaFoldDB" id="A0A0M4EM97"/>
<evidence type="ECO:0000256" key="3">
    <source>
        <dbReference type="ARBA" id="ARBA00022801"/>
    </source>
</evidence>
<organism evidence="6 7">
    <name type="scientific">Drosophila busckii</name>
    <name type="common">Fruit fly</name>
    <dbReference type="NCBI Taxonomy" id="30019"/>
    <lineage>
        <taxon>Eukaryota</taxon>
        <taxon>Metazoa</taxon>
        <taxon>Ecdysozoa</taxon>
        <taxon>Arthropoda</taxon>
        <taxon>Hexapoda</taxon>
        <taxon>Insecta</taxon>
        <taxon>Pterygota</taxon>
        <taxon>Neoptera</taxon>
        <taxon>Endopterygota</taxon>
        <taxon>Diptera</taxon>
        <taxon>Brachycera</taxon>
        <taxon>Muscomorpha</taxon>
        <taxon>Ephydroidea</taxon>
        <taxon>Drosophilidae</taxon>
        <taxon>Drosophila</taxon>
    </lineage>
</organism>
<keyword evidence="7" id="KW-1185">Reference proteome</keyword>
<protein>
    <submittedName>
        <fullName evidence="6">CG1774</fullName>
    </submittedName>
</protein>
<dbReference type="InterPro" id="IPR029069">
    <property type="entry name" value="HotDog_dom_sf"/>
</dbReference>
<feature type="domain" description="HotDog ACOT-type" evidence="5">
    <location>
        <begin position="251"/>
        <end position="363"/>
    </location>
</feature>
<reference evidence="6 7" key="1">
    <citation type="submission" date="2015-08" db="EMBL/GenBank/DDBJ databases">
        <title>Ancestral chromatin configuration constrains chromatin evolution on differentiating sex chromosomes in Drosophila.</title>
        <authorList>
            <person name="Zhou Q."/>
            <person name="Bachtrog D."/>
        </authorList>
    </citation>
    <scope>NUCLEOTIDE SEQUENCE [LARGE SCALE GENOMIC DNA]</scope>
    <source>
        <tissue evidence="6">Whole larvae</tissue>
    </source>
</reference>
<dbReference type="SUPFAM" id="SSF54637">
    <property type="entry name" value="Thioesterase/thiol ester dehydrase-isomerase"/>
    <property type="match status" value="2"/>
</dbReference>
<keyword evidence="3" id="KW-0378">Hydrolase</keyword>
<dbReference type="GO" id="GO:0047617">
    <property type="term" value="F:fatty acyl-CoA hydrolase activity"/>
    <property type="evidence" value="ECO:0007669"/>
    <property type="project" value="TreeGrafter"/>
</dbReference>
<evidence type="ECO:0000256" key="4">
    <source>
        <dbReference type="ARBA" id="ARBA00022946"/>
    </source>
</evidence>
<name>A0A0M4EM97_DROBS</name>
<dbReference type="FunFam" id="3.10.129.10:FF:000051">
    <property type="entry name" value="Acyl-coa thioesterase"/>
    <property type="match status" value="1"/>
</dbReference>
<dbReference type="PANTHER" id="PTHR12655">
    <property type="entry name" value="ACYL-COA THIOESTERASE"/>
    <property type="match status" value="1"/>
</dbReference>